<comment type="subcellular location">
    <subcellularLocation>
        <location evidence="9">Cytoplasm</location>
    </subcellularLocation>
</comment>
<evidence type="ECO:0000313" key="12">
    <source>
        <dbReference type="Proteomes" id="UP001399917"/>
    </source>
</evidence>
<dbReference type="Pfam" id="PF00294">
    <property type="entry name" value="PfkB"/>
    <property type="match status" value="1"/>
</dbReference>
<dbReference type="PANTHER" id="PTHR10584:SF166">
    <property type="entry name" value="RIBOKINASE"/>
    <property type="match status" value="1"/>
</dbReference>
<name>A0ABP7JZS6_9RHOB</name>
<feature type="binding site" evidence="9">
    <location>
        <position position="272"/>
    </location>
    <ligand>
        <name>K(+)</name>
        <dbReference type="ChEBI" id="CHEBI:29103"/>
    </ligand>
</feature>
<comment type="caution">
    <text evidence="11">The sequence shown here is derived from an EMBL/GenBank/DDBJ whole genome shotgun (WGS) entry which is preliminary data.</text>
</comment>
<keyword evidence="9" id="KW-0963">Cytoplasm</keyword>
<dbReference type="InterPro" id="IPR002139">
    <property type="entry name" value="Ribo/fructo_kinase"/>
</dbReference>
<dbReference type="InterPro" id="IPR011611">
    <property type="entry name" value="PfkB_dom"/>
</dbReference>
<feature type="binding site" evidence="9">
    <location>
        <position position="235"/>
    </location>
    <ligand>
        <name>K(+)</name>
        <dbReference type="ChEBI" id="CHEBI:29103"/>
    </ligand>
</feature>
<reference evidence="12" key="1">
    <citation type="journal article" date="2019" name="Int. J. Syst. Evol. Microbiol.">
        <title>The Global Catalogue of Microorganisms (GCM) 10K type strain sequencing project: providing services to taxonomists for standard genome sequencing and annotation.</title>
        <authorList>
            <consortium name="The Broad Institute Genomics Platform"/>
            <consortium name="The Broad Institute Genome Sequencing Center for Infectious Disease"/>
            <person name="Wu L."/>
            <person name="Ma J."/>
        </authorList>
    </citation>
    <scope>NUCLEOTIDE SEQUENCE [LARGE SCALE GENOMIC DNA]</scope>
    <source>
        <strain evidence="12">JCM 17190</strain>
    </source>
</reference>
<comment type="catalytic activity">
    <reaction evidence="9">
        <text>D-ribose + ATP = D-ribose 5-phosphate + ADP + H(+)</text>
        <dbReference type="Rhea" id="RHEA:13697"/>
        <dbReference type="ChEBI" id="CHEBI:15378"/>
        <dbReference type="ChEBI" id="CHEBI:30616"/>
        <dbReference type="ChEBI" id="CHEBI:47013"/>
        <dbReference type="ChEBI" id="CHEBI:78346"/>
        <dbReference type="ChEBI" id="CHEBI:456216"/>
        <dbReference type="EC" id="2.7.1.15"/>
    </reaction>
</comment>
<keyword evidence="5 9" id="KW-0067">ATP-binding</keyword>
<comment type="subunit">
    <text evidence="9">Homodimer.</text>
</comment>
<feature type="binding site" evidence="9">
    <location>
        <position position="239"/>
    </location>
    <ligand>
        <name>substrate</name>
    </ligand>
</feature>
<feature type="binding site" evidence="9">
    <location>
        <position position="179"/>
    </location>
    <ligand>
        <name>ATP</name>
        <dbReference type="ChEBI" id="CHEBI:30616"/>
    </ligand>
</feature>
<evidence type="ECO:0000256" key="3">
    <source>
        <dbReference type="ARBA" id="ARBA00022741"/>
    </source>
</evidence>
<accession>A0ABP7JZS6</accession>
<evidence type="ECO:0000256" key="1">
    <source>
        <dbReference type="ARBA" id="ARBA00022679"/>
    </source>
</evidence>
<evidence type="ECO:0000313" key="11">
    <source>
        <dbReference type="EMBL" id="GAA3858413.1"/>
    </source>
</evidence>
<evidence type="ECO:0000256" key="4">
    <source>
        <dbReference type="ARBA" id="ARBA00022777"/>
    </source>
</evidence>
<feature type="binding site" evidence="9">
    <location>
        <begin position="238"/>
        <end position="239"/>
    </location>
    <ligand>
        <name>ATP</name>
        <dbReference type="ChEBI" id="CHEBI:30616"/>
    </ligand>
</feature>
<keyword evidence="6 9" id="KW-0460">Magnesium</keyword>
<comment type="caution">
    <text evidence="9">Lacks conserved residue(s) required for the propagation of feature annotation.</text>
</comment>
<sequence length="291" mass="30222">MAVYNLGSVNIDHFYAVPHLPQPGETLQARSHSIGLGGKGTNQSVAAAKAGAHVSHIGAIGSGDTWVRERIEGYGVDCRFLAGLDTDTGHAIIYVDDHGENVIVLDPGANWQLDAGAVEQALAQATPSDTLMIQNETTLQAQAAEQASKAGIRVIYSAAPFSVDAVRAVLPSVTMLVMNEVEAEQLCSALGVTVETIPVPEVIVTLGSKGAKWRSNETGESHVVAAPRVDAVDTTAAGDTYIGYVAAGLDLGKSVSEAMEWAAKAAALKVTRHGTADAIPSADEVARFDPA</sequence>
<gene>
    <name evidence="9" type="primary">rbsK</name>
    <name evidence="11" type="ORF">GCM10022404_06520</name>
</gene>
<feature type="binding site" evidence="9">
    <location>
        <begin position="38"/>
        <end position="42"/>
    </location>
    <ligand>
        <name>substrate</name>
    </ligand>
</feature>
<feature type="domain" description="Carbohydrate kinase PfkB" evidence="10">
    <location>
        <begin position="6"/>
        <end position="281"/>
    </location>
</feature>
<evidence type="ECO:0000256" key="9">
    <source>
        <dbReference type="HAMAP-Rule" id="MF_01987"/>
    </source>
</evidence>
<dbReference type="Gene3D" id="3.40.1190.20">
    <property type="match status" value="1"/>
</dbReference>
<feature type="binding site" evidence="9">
    <location>
        <position position="136"/>
    </location>
    <ligand>
        <name>substrate</name>
    </ligand>
</feature>
<dbReference type="InterPro" id="IPR029056">
    <property type="entry name" value="Ribokinase-like"/>
</dbReference>
<comment type="cofactor">
    <cofactor evidence="9">
        <name>Mg(2+)</name>
        <dbReference type="ChEBI" id="CHEBI:18420"/>
    </cofactor>
    <text evidence="9">Requires a divalent cation, most likely magnesium in vivo, as an electrophilic catalyst to aid phosphoryl group transfer. It is the chelate of the metal and the nucleotide that is the actual substrate.</text>
</comment>
<keyword evidence="3 9" id="KW-0547">Nucleotide-binding</keyword>
<evidence type="ECO:0000256" key="2">
    <source>
        <dbReference type="ARBA" id="ARBA00022723"/>
    </source>
</evidence>
<comment type="similarity">
    <text evidence="9">Belongs to the carbohydrate kinase PfkB family. Ribokinase subfamily.</text>
</comment>
<dbReference type="PANTHER" id="PTHR10584">
    <property type="entry name" value="SUGAR KINASE"/>
    <property type="match status" value="1"/>
</dbReference>
<dbReference type="EC" id="2.7.1.15" evidence="9"/>
<feature type="binding site" evidence="9">
    <location>
        <position position="269"/>
    </location>
    <ligand>
        <name>K(+)</name>
        <dbReference type="ChEBI" id="CHEBI:29103"/>
    </ligand>
</feature>
<evidence type="ECO:0000256" key="6">
    <source>
        <dbReference type="ARBA" id="ARBA00022842"/>
    </source>
</evidence>
<evidence type="ECO:0000256" key="8">
    <source>
        <dbReference type="ARBA" id="ARBA00023277"/>
    </source>
</evidence>
<comment type="pathway">
    <text evidence="9">Carbohydrate metabolism; D-ribose degradation; D-ribose 5-phosphate from beta-D-ribopyranose: step 2/2.</text>
</comment>
<dbReference type="CDD" id="cd01174">
    <property type="entry name" value="ribokinase"/>
    <property type="match status" value="1"/>
</dbReference>
<feature type="binding site" evidence="9">
    <location>
        <position position="274"/>
    </location>
    <ligand>
        <name>K(+)</name>
        <dbReference type="ChEBI" id="CHEBI:29103"/>
    </ligand>
</feature>
<dbReference type="SUPFAM" id="SSF53613">
    <property type="entry name" value="Ribokinase-like"/>
    <property type="match status" value="1"/>
</dbReference>
<keyword evidence="12" id="KW-1185">Reference proteome</keyword>
<dbReference type="PRINTS" id="PR00990">
    <property type="entry name" value="RIBOKINASE"/>
</dbReference>
<evidence type="ECO:0000256" key="5">
    <source>
        <dbReference type="ARBA" id="ARBA00022840"/>
    </source>
</evidence>
<organism evidence="11 12">
    <name type="scientific">Celeribacter arenosi</name>
    <dbReference type="NCBI Taxonomy" id="792649"/>
    <lineage>
        <taxon>Bacteria</taxon>
        <taxon>Pseudomonadati</taxon>
        <taxon>Pseudomonadota</taxon>
        <taxon>Alphaproteobacteria</taxon>
        <taxon>Rhodobacterales</taxon>
        <taxon>Roseobacteraceae</taxon>
        <taxon>Celeribacter</taxon>
    </lineage>
</organism>
<keyword evidence="7 9" id="KW-0630">Potassium</keyword>
<evidence type="ECO:0000259" key="10">
    <source>
        <dbReference type="Pfam" id="PF00294"/>
    </source>
</evidence>
<feature type="binding site" evidence="9">
    <location>
        <position position="233"/>
    </location>
    <ligand>
        <name>K(+)</name>
        <dbReference type="ChEBI" id="CHEBI:29103"/>
    </ligand>
</feature>
<dbReference type="RefSeq" id="WP_344843413.1">
    <property type="nucleotide sequence ID" value="NZ_BAABDF010000003.1"/>
</dbReference>
<proteinExistence type="inferred from homology"/>
<keyword evidence="8 9" id="KW-0119">Carbohydrate metabolism</keyword>
<protein>
    <recommendedName>
        <fullName evidence="9">Ribokinase</fullName>
        <shortName evidence="9">RK</shortName>
        <ecNumber evidence="9">2.7.1.15</ecNumber>
    </recommendedName>
</protein>
<dbReference type="HAMAP" id="MF_01987">
    <property type="entry name" value="Ribokinase"/>
    <property type="match status" value="1"/>
</dbReference>
<dbReference type="InterPro" id="IPR011877">
    <property type="entry name" value="Ribokinase"/>
</dbReference>
<keyword evidence="4 9" id="KW-0418">Kinase</keyword>
<dbReference type="EMBL" id="BAABDF010000003">
    <property type="protein sequence ID" value="GAA3858413.1"/>
    <property type="molecule type" value="Genomic_DNA"/>
</dbReference>
<evidence type="ECO:0000256" key="7">
    <source>
        <dbReference type="ARBA" id="ARBA00022958"/>
    </source>
</evidence>
<keyword evidence="2 9" id="KW-0479">Metal-binding</keyword>
<keyword evidence="1 9" id="KW-0808">Transferase</keyword>
<feature type="binding site" evidence="9">
    <location>
        <begin position="205"/>
        <end position="210"/>
    </location>
    <ligand>
        <name>ATP</name>
        <dbReference type="ChEBI" id="CHEBI:30616"/>
    </ligand>
</feature>
<comment type="function">
    <text evidence="9">Catalyzes the phosphorylation of ribose at O-5 in a reaction requiring ATP and magnesium. The resulting D-ribose-5-phosphate can then be used either for sythesis of nucleotides, histidine, and tryptophan, or as a component of the pentose phosphate pathway.</text>
</comment>
<feature type="binding site" evidence="9">
    <location>
        <begin position="10"/>
        <end position="12"/>
    </location>
    <ligand>
        <name>substrate</name>
    </ligand>
</feature>
<dbReference type="Proteomes" id="UP001399917">
    <property type="component" value="Unassembled WGS sequence"/>
</dbReference>
<comment type="activity regulation">
    <text evidence="9">Activated by a monovalent cation that binds near, but not in, the active site. The most likely occupant of the site in vivo is potassium. Ion binding induces a conformational change that may alter substrate affinity.</text>
</comment>
<feature type="active site" description="Proton acceptor" evidence="9">
    <location>
        <position position="239"/>
    </location>
</feature>